<proteinExistence type="predicted"/>
<evidence type="ECO:0000256" key="4">
    <source>
        <dbReference type="ARBA" id="ARBA00023163"/>
    </source>
</evidence>
<gene>
    <name evidence="7" type="ORF">GCM10008025_30170</name>
</gene>
<evidence type="ECO:0000259" key="6">
    <source>
        <dbReference type="PROSITE" id="PS50977"/>
    </source>
</evidence>
<evidence type="ECO:0000256" key="1">
    <source>
        <dbReference type="ARBA" id="ARBA00022491"/>
    </source>
</evidence>
<accession>A0A916S5E7</accession>
<keyword evidence="4" id="KW-0804">Transcription</keyword>
<evidence type="ECO:0000256" key="5">
    <source>
        <dbReference type="PROSITE-ProRule" id="PRU00335"/>
    </source>
</evidence>
<protein>
    <submittedName>
        <fullName evidence="7">TetR family transcriptional regulator</fullName>
    </submittedName>
</protein>
<dbReference type="SUPFAM" id="SSF46689">
    <property type="entry name" value="Homeodomain-like"/>
    <property type="match status" value="1"/>
</dbReference>
<reference evidence="7" key="2">
    <citation type="submission" date="2020-09" db="EMBL/GenBank/DDBJ databases">
        <authorList>
            <person name="Sun Q."/>
            <person name="Zhou Y."/>
        </authorList>
    </citation>
    <scope>NUCLEOTIDE SEQUENCE</scope>
    <source>
        <strain evidence="7">CGMCC 1.12408</strain>
    </source>
</reference>
<keyword evidence="3 5" id="KW-0238">DNA-binding</keyword>
<keyword evidence="1" id="KW-0678">Repressor</keyword>
<dbReference type="InterPro" id="IPR050624">
    <property type="entry name" value="HTH-type_Tx_Regulator"/>
</dbReference>
<dbReference type="Pfam" id="PF00440">
    <property type="entry name" value="TetR_N"/>
    <property type="match status" value="1"/>
</dbReference>
<reference evidence="7" key="1">
    <citation type="journal article" date="2014" name="Int. J. Syst. Evol. Microbiol.">
        <title>Complete genome sequence of Corynebacterium casei LMG S-19264T (=DSM 44701T), isolated from a smear-ripened cheese.</title>
        <authorList>
            <consortium name="US DOE Joint Genome Institute (JGI-PGF)"/>
            <person name="Walter F."/>
            <person name="Albersmeier A."/>
            <person name="Kalinowski J."/>
            <person name="Ruckert C."/>
        </authorList>
    </citation>
    <scope>NUCLEOTIDE SEQUENCE</scope>
    <source>
        <strain evidence="7">CGMCC 1.12408</strain>
    </source>
</reference>
<dbReference type="PROSITE" id="PS50977">
    <property type="entry name" value="HTH_TETR_2"/>
    <property type="match status" value="1"/>
</dbReference>
<dbReference type="InterPro" id="IPR023772">
    <property type="entry name" value="DNA-bd_HTH_TetR-type_CS"/>
</dbReference>
<feature type="DNA-binding region" description="H-T-H motif" evidence="5">
    <location>
        <begin position="27"/>
        <end position="46"/>
    </location>
</feature>
<dbReference type="Gene3D" id="1.10.357.10">
    <property type="entry name" value="Tetracycline Repressor, domain 2"/>
    <property type="match status" value="1"/>
</dbReference>
<dbReference type="EMBL" id="BMEY01000018">
    <property type="protein sequence ID" value="GGA85102.1"/>
    <property type="molecule type" value="Genomic_DNA"/>
</dbReference>
<dbReference type="PRINTS" id="PR00455">
    <property type="entry name" value="HTHTETR"/>
</dbReference>
<evidence type="ECO:0000256" key="3">
    <source>
        <dbReference type="ARBA" id="ARBA00023125"/>
    </source>
</evidence>
<comment type="caution">
    <text evidence="7">The sequence shown here is derived from an EMBL/GenBank/DDBJ whole genome shotgun (WGS) entry which is preliminary data.</text>
</comment>
<dbReference type="GO" id="GO:0003677">
    <property type="term" value="F:DNA binding"/>
    <property type="evidence" value="ECO:0007669"/>
    <property type="project" value="UniProtKB-UniRule"/>
</dbReference>
<dbReference type="PANTHER" id="PTHR43479:SF11">
    <property type="entry name" value="ACREF_ENVCD OPERON REPRESSOR-RELATED"/>
    <property type="match status" value="1"/>
</dbReference>
<keyword evidence="2" id="KW-0805">Transcription regulation</keyword>
<dbReference type="FunFam" id="1.10.10.60:FF:000141">
    <property type="entry name" value="TetR family transcriptional regulator"/>
    <property type="match status" value="1"/>
</dbReference>
<name>A0A916S5E7_9BACI</name>
<feature type="domain" description="HTH tetR-type" evidence="6">
    <location>
        <begin position="4"/>
        <end position="64"/>
    </location>
</feature>
<sequence length="296" mass="34993">MKINERKMRIIDTAHQLFIKKGFHTTSIQDIIEEAKISKGTFYNYFVSKNECLLAILEKVQAEGDQKRMELEHGKNRNDEEIFIQQIAVRSNMNRKYSMLALFDAIAHLDDPGIKKFLRKQYQTEVNWTAKRISEIYTPGTIDYSIDQAVMLVGMIHHFMHTWKMGTEQDVEAETVIRFLLKRLRPMINNQLETGERFFSPGWLGNEMDTNKPMEIRDQIIQKIEELSPFANAKQKKYLLFLKEELVTDEPREFLIESVILSLHHLFEKTKSWHEVRQIIQLTKKFLDKKEDKIGI</sequence>
<dbReference type="InterPro" id="IPR001647">
    <property type="entry name" value="HTH_TetR"/>
</dbReference>
<dbReference type="AlphaFoldDB" id="A0A916S5E7"/>
<evidence type="ECO:0000256" key="2">
    <source>
        <dbReference type="ARBA" id="ARBA00023015"/>
    </source>
</evidence>
<dbReference type="PROSITE" id="PS01081">
    <property type="entry name" value="HTH_TETR_1"/>
    <property type="match status" value="1"/>
</dbReference>
<dbReference type="Proteomes" id="UP000613512">
    <property type="component" value="Unassembled WGS sequence"/>
</dbReference>
<keyword evidence="8" id="KW-1185">Reference proteome</keyword>
<dbReference type="PANTHER" id="PTHR43479">
    <property type="entry name" value="ACREF/ENVCD OPERON REPRESSOR-RELATED"/>
    <property type="match status" value="1"/>
</dbReference>
<organism evidence="7 8">
    <name type="scientific">Ornithinibacillus halotolerans</name>
    <dbReference type="NCBI Taxonomy" id="1274357"/>
    <lineage>
        <taxon>Bacteria</taxon>
        <taxon>Bacillati</taxon>
        <taxon>Bacillota</taxon>
        <taxon>Bacilli</taxon>
        <taxon>Bacillales</taxon>
        <taxon>Bacillaceae</taxon>
        <taxon>Ornithinibacillus</taxon>
    </lineage>
</organism>
<evidence type="ECO:0000313" key="8">
    <source>
        <dbReference type="Proteomes" id="UP000613512"/>
    </source>
</evidence>
<dbReference type="InterPro" id="IPR009057">
    <property type="entry name" value="Homeodomain-like_sf"/>
</dbReference>
<evidence type="ECO:0000313" key="7">
    <source>
        <dbReference type="EMBL" id="GGA85102.1"/>
    </source>
</evidence>
<dbReference type="GO" id="GO:0045892">
    <property type="term" value="P:negative regulation of DNA-templated transcription"/>
    <property type="evidence" value="ECO:0007669"/>
    <property type="project" value="UniProtKB-ARBA"/>
</dbReference>
<dbReference type="RefSeq" id="WP_188385509.1">
    <property type="nucleotide sequence ID" value="NZ_BMEY01000018.1"/>
</dbReference>